<gene>
    <name evidence="8" type="ORF">EJ08DRAFT_650755</name>
</gene>
<dbReference type="Gene3D" id="2.115.10.20">
    <property type="entry name" value="Glycosyl hydrolase domain, family 43"/>
    <property type="match status" value="1"/>
</dbReference>
<keyword evidence="3" id="KW-0119">Carbohydrate metabolism</keyword>
<dbReference type="PANTHER" id="PTHR43772:SF2">
    <property type="entry name" value="PUTATIVE (AFU_ORTHOLOGUE AFUA_2G04480)-RELATED"/>
    <property type="match status" value="1"/>
</dbReference>
<evidence type="ECO:0000256" key="7">
    <source>
        <dbReference type="SAM" id="SignalP"/>
    </source>
</evidence>
<evidence type="ECO:0000256" key="6">
    <source>
        <dbReference type="RuleBase" id="RU361187"/>
    </source>
</evidence>
<dbReference type="AlphaFoldDB" id="A0A9P4NPJ5"/>
<dbReference type="InterPro" id="IPR006710">
    <property type="entry name" value="Glyco_hydro_43"/>
</dbReference>
<evidence type="ECO:0000256" key="1">
    <source>
        <dbReference type="ARBA" id="ARBA00009865"/>
    </source>
</evidence>
<keyword evidence="7" id="KW-0732">Signal</keyword>
<accession>A0A9P4NPJ5</accession>
<dbReference type="Pfam" id="PF04616">
    <property type="entry name" value="Glyco_hydro_43"/>
    <property type="match status" value="1"/>
</dbReference>
<keyword evidence="2 6" id="KW-0378">Hydrolase</keyword>
<evidence type="ECO:0000256" key="5">
    <source>
        <dbReference type="PIRSR" id="PIRSR606710-2"/>
    </source>
</evidence>
<dbReference type="Proteomes" id="UP000800235">
    <property type="component" value="Unassembled WGS sequence"/>
</dbReference>
<evidence type="ECO:0000256" key="2">
    <source>
        <dbReference type="ARBA" id="ARBA00022801"/>
    </source>
</evidence>
<dbReference type="OrthoDB" id="5211809at2759"/>
<evidence type="ECO:0000313" key="9">
    <source>
        <dbReference type="Proteomes" id="UP000800235"/>
    </source>
</evidence>
<sequence length="500" mass="54461">MAKRCRALVLFLSLGTSISFRIPGNPILADGKYYSADPAPFVANDTLYICAGRDEAPNGVNDFRMNEWQILATPNPSTNEWTHFPSIAKPEALFSWAIRGKAYAAQVVPGLDGRFYLYAPVSQARSSSKDPFGIGVAVSNSPTGPFKDLHPQGPIISQSAPPPGNTIQNIDPTVLIDDDKRIYIYFGTFGQLKAYELKSDMITPISSTLTNIRNLPGFFEAPWLVKRDKTYYLIYAGNNAGPDSPCTPTSYHACQAYATASSPLGPWTYRGIVLDVVSSTTSHAGAIKFKNQWYLAYHTADADGGGHFRRSVAVDKLEFDDSANPPRIKKLQQTHRPKAHSASTRNIALKAKATSQNSTPIQYWIKAVNDGSIPTNPLPPEYWSSYAAERSPQKSTLTLTWNTAVTLSGAAMVFFADQKVGSNVGVAPPAEWHLEYQDTSSQWVKIPAAYTSKVSNTPEEIKFSTISTKVLRAVLTASGSGNKFAGVGVKEWLAYAPTAS</sequence>
<dbReference type="PANTHER" id="PTHR43772">
    <property type="entry name" value="ENDO-1,4-BETA-XYLANASE"/>
    <property type="match status" value="1"/>
</dbReference>
<evidence type="ECO:0000256" key="3">
    <source>
        <dbReference type="ARBA" id="ARBA00023277"/>
    </source>
</evidence>
<name>A0A9P4NPJ5_9PEZI</name>
<feature type="signal peptide" evidence="7">
    <location>
        <begin position="1"/>
        <end position="19"/>
    </location>
</feature>
<protein>
    <submittedName>
        <fullName evidence="8">Arabinanase/levansucrase/invertase</fullName>
    </submittedName>
</protein>
<dbReference type="EMBL" id="MU007051">
    <property type="protein sequence ID" value="KAF2428984.1"/>
    <property type="molecule type" value="Genomic_DNA"/>
</dbReference>
<reference evidence="8" key="1">
    <citation type="journal article" date="2020" name="Stud. Mycol.">
        <title>101 Dothideomycetes genomes: a test case for predicting lifestyles and emergence of pathogens.</title>
        <authorList>
            <person name="Haridas S."/>
            <person name="Albert R."/>
            <person name="Binder M."/>
            <person name="Bloem J."/>
            <person name="Labutti K."/>
            <person name="Salamov A."/>
            <person name="Andreopoulos B."/>
            <person name="Baker S."/>
            <person name="Barry K."/>
            <person name="Bills G."/>
            <person name="Bluhm B."/>
            <person name="Cannon C."/>
            <person name="Castanera R."/>
            <person name="Culley D."/>
            <person name="Daum C."/>
            <person name="Ezra D."/>
            <person name="Gonzalez J."/>
            <person name="Henrissat B."/>
            <person name="Kuo A."/>
            <person name="Liang C."/>
            <person name="Lipzen A."/>
            <person name="Lutzoni F."/>
            <person name="Magnuson J."/>
            <person name="Mondo S."/>
            <person name="Nolan M."/>
            <person name="Ohm R."/>
            <person name="Pangilinan J."/>
            <person name="Park H.-J."/>
            <person name="Ramirez L."/>
            <person name="Alfaro M."/>
            <person name="Sun H."/>
            <person name="Tritt A."/>
            <person name="Yoshinaga Y."/>
            <person name="Zwiers L.-H."/>
            <person name="Turgeon B."/>
            <person name="Goodwin S."/>
            <person name="Spatafora J."/>
            <person name="Crous P."/>
            <person name="Grigoriev I."/>
        </authorList>
    </citation>
    <scope>NUCLEOTIDE SEQUENCE</scope>
    <source>
        <strain evidence="8">CBS 130266</strain>
    </source>
</reference>
<dbReference type="InterPro" id="IPR052176">
    <property type="entry name" value="Glycosyl_Hydrlase_43_Enz"/>
</dbReference>
<dbReference type="InterPro" id="IPR023296">
    <property type="entry name" value="Glyco_hydro_beta-prop_sf"/>
</dbReference>
<comment type="similarity">
    <text evidence="1 6">Belongs to the glycosyl hydrolase 43 family.</text>
</comment>
<comment type="caution">
    <text evidence="8">The sequence shown here is derived from an EMBL/GenBank/DDBJ whole genome shotgun (WGS) entry which is preliminary data.</text>
</comment>
<evidence type="ECO:0000256" key="4">
    <source>
        <dbReference type="ARBA" id="ARBA00023295"/>
    </source>
</evidence>
<evidence type="ECO:0000313" key="8">
    <source>
        <dbReference type="EMBL" id="KAF2428984.1"/>
    </source>
</evidence>
<dbReference type="Gene3D" id="2.60.120.260">
    <property type="entry name" value="Galactose-binding domain-like"/>
    <property type="match status" value="1"/>
</dbReference>
<organism evidence="8 9">
    <name type="scientific">Tothia fuscella</name>
    <dbReference type="NCBI Taxonomy" id="1048955"/>
    <lineage>
        <taxon>Eukaryota</taxon>
        <taxon>Fungi</taxon>
        <taxon>Dikarya</taxon>
        <taxon>Ascomycota</taxon>
        <taxon>Pezizomycotina</taxon>
        <taxon>Dothideomycetes</taxon>
        <taxon>Pleosporomycetidae</taxon>
        <taxon>Venturiales</taxon>
        <taxon>Cylindrosympodiaceae</taxon>
        <taxon>Tothia</taxon>
    </lineage>
</organism>
<keyword evidence="9" id="KW-1185">Reference proteome</keyword>
<feature type="chain" id="PRO_5040329711" evidence="7">
    <location>
        <begin position="20"/>
        <end position="500"/>
    </location>
</feature>
<proteinExistence type="inferred from homology"/>
<dbReference type="GO" id="GO:0004553">
    <property type="term" value="F:hydrolase activity, hydrolyzing O-glycosyl compounds"/>
    <property type="evidence" value="ECO:0007669"/>
    <property type="project" value="InterPro"/>
</dbReference>
<dbReference type="SUPFAM" id="SSF75005">
    <property type="entry name" value="Arabinanase/levansucrase/invertase"/>
    <property type="match status" value="1"/>
</dbReference>
<dbReference type="CDD" id="cd08990">
    <property type="entry name" value="GH43_AXH_like"/>
    <property type="match status" value="1"/>
</dbReference>
<keyword evidence="4 6" id="KW-0326">Glycosidase</keyword>
<feature type="site" description="Important for catalytic activity, responsible for pKa modulation of the active site Glu and correct orientation of both the proton donor and substrate" evidence="5">
    <location>
        <position position="171"/>
    </location>
</feature>
<dbReference type="GO" id="GO:0005975">
    <property type="term" value="P:carbohydrate metabolic process"/>
    <property type="evidence" value="ECO:0007669"/>
    <property type="project" value="InterPro"/>
</dbReference>